<dbReference type="InParanoid" id="A0A0P0VEY4"/>
<name>A0A0P0VEY4_ORYSJ</name>
<reference evidence="2" key="1">
    <citation type="journal article" date="2005" name="Nature">
        <title>The map-based sequence of the rice genome.</title>
        <authorList>
            <consortium name="International rice genome sequencing project (IRGSP)"/>
            <person name="Matsumoto T."/>
            <person name="Wu J."/>
            <person name="Kanamori H."/>
            <person name="Katayose Y."/>
            <person name="Fujisawa M."/>
            <person name="Namiki N."/>
            <person name="Mizuno H."/>
            <person name="Yamamoto K."/>
            <person name="Antonio B.A."/>
            <person name="Baba T."/>
            <person name="Sakata K."/>
            <person name="Nagamura Y."/>
            <person name="Aoki H."/>
            <person name="Arikawa K."/>
            <person name="Arita K."/>
            <person name="Bito T."/>
            <person name="Chiden Y."/>
            <person name="Fujitsuka N."/>
            <person name="Fukunaka R."/>
            <person name="Hamada M."/>
            <person name="Harada C."/>
            <person name="Hayashi A."/>
            <person name="Hijishita S."/>
            <person name="Honda M."/>
            <person name="Hosokawa S."/>
            <person name="Ichikawa Y."/>
            <person name="Idonuma A."/>
            <person name="Iijima M."/>
            <person name="Ikeda M."/>
            <person name="Ikeno M."/>
            <person name="Ito K."/>
            <person name="Ito S."/>
            <person name="Ito T."/>
            <person name="Ito Y."/>
            <person name="Ito Y."/>
            <person name="Iwabuchi A."/>
            <person name="Kamiya K."/>
            <person name="Karasawa W."/>
            <person name="Kurita K."/>
            <person name="Katagiri S."/>
            <person name="Kikuta A."/>
            <person name="Kobayashi H."/>
            <person name="Kobayashi N."/>
            <person name="Machita K."/>
            <person name="Maehara T."/>
            <person name="Masukawa M."/>
            <person name="Mizubayashi T."/>
            <person name="Mukai Y."/>
            <person name="Nagasaki H."/>
            <person name="Nagata Y."/>
            <person name="Naito S."/>
            <person name="Nakashima M."/>
            <person name="Nakama Y."/>
            <person name="Nakamichi Y."/>
            <person name="Nakamura M."/>
            <person name="Meguro A."/>
            <person name="Negishi M."/>
            <person name="Ohta I."/>
            <person name="Ohta T."/>
            <person name="Okamoto M."/>
            <person name="Ono N."/>
            <person name="Saji S."/>
            <person name="Sakaguchi M."/>
            <person name="Sakai K."/>
            <person name="Shibata M."/>
            <person name="Shimokawa T."/>
            <person name="Song J."/>
            <person name="Takazaki Y."/>
            <person name="Terasawa K."/>
            <person name="Tsugane M."/>
            <person name="Tsuji K."/>
            <person name="Ueda S."/>
            <person name="Waki K."/>
            <person name="Yamagata H."/>
            <person name="Yamamoto M."/>
            <person name="Yamamoto S."/>
            <person name="Yamane H."/>
            <person name="Yoshiki S."/>
            <person name="Yoshihara R."/>
            <person name="Yukawa K."/>
            <person name="Zhong H."/>
            <person name="Yano M."/>
            <person name="Yuan Q."/>
            <person name="Ouyang S."/>
            <person name="Liu J."/>
            <person name="Jones K.M."/>
            <person name="Gansberger K."/>
            <person name="Moffat K."/>
            <person name="Hill J."/>
            <person name="Bera J."/>
            <person name="Fadrosh D."/>
            <person name="Jin S."/>
            <person name="Johri S."/>
            <person name="Kim M."/>
            <person name="Overton L."/>
            <person name="Reardon M."/>
            <person name="Tsitrin T."/>
            <person name="Vuong H."/>
            <person name="Weaver B."/>
            <person name="Ciecko A."/>
            <person name="Tallon L."/>
            <person name="Jackson J."/>
            <person name="Pai G."/>
            <person name="Aken S.V."/>
            <person name="Utterback T."/>
            <person name="Reidmuller S."/>
            <person name="Feldblyum T."/>
            <person name="Hsiao J."/>
            <person name="Zismann V."/>
            <person name="Iobst S."/>
            <person name="de Vazeille A.R."/>
            <person name="Buell C.R."/>
            <person name="Ying K."/>
            <person name="Li Y."/>
            <person name="Lu T."/>
            <person name="Huang Y."/>
            <person name="Zhao Q."/>
            <person name="Feng Q."/>
            <person name="Zhang L."/>
            <person name="Zhu J."/>
            <person name="Weng Q."/>
            <person name="Mu J."/>
            <person name="Lu Y."/>
            <person name="Fan D."/>
            <person name="Liu Y."/>
            <person name="Guan J."/>
            <person name="Zhang Y."/>
            <person name="Yu S."/>
            <person name="Liu X."/>
            <person name="Zhang Y."/>
            <person name="Hong G."/>
            <person name="Han B."/>
            <person name="Choisne N."/>
            <person name="Demange N."/>
            <person name="Orjeda G."/>
            <person name="Samain S."/>
            <person name="Cattolico L."/>
            <person name="Pelletier E."/>
            <person name="Couloux A."/>
            <person name="Segurens B."/>
            <person name="Wincker P."/>
            <person name="D'Hont A."/>
            <person name="Scarpelli C."/>
            <person name="Weissenbach J."/>
            <person name="Salanoubat M."/>
            <person name="Quetier F."/>
            <person name="Yu Y."/>
            <person name="Kim H.R."/>
            <person name="Rambo T."/>
            <person name="Currie J."/>
            <person name="Collura K."/>
            <person name="Luo M."/>
            <person name="Yang T."/>
            <person name="Ammiraju J.S.S."/>
            <person name="Engler F."/>
            <person name="Soderlund C."/>
            <person name="Wing R.A."/>
            <person name="Palmer L.E."/>
            <person name="de la Bastide M."/>
            <person name="Spiegel L."/>
            <person name="Nascimento L."/>
            <person name="Zutavern T."/>
            <person name="O'Shaughnessy A."/>
            <person name="Dike S."/>
            <person name="Dedhia N."/>
            <person name="Preston R."/>
            <person name="Balija V."/>
            <person name="McCombie W.R."/>
            <person name="Chow T."/>
            <person name="Chen H."/>
            <person name="Chung M."/>
            <person name="Chen C."/>
            <person name="Shaw J."/>
            <person name="Wu H."/>
            <person name="Hsiao K."/>
            <person name="Chao Y."/>
            <person name="Chu M."/>
            <person name="Cheng C."/>
            <person name="Hour A."/>
            <person name="Lee P."/>
            <person name="Lin S."/>
            <person name="Lin Y."/>
            <person name="Liou J."/>
            <person name="Liu S."/>
            <person name="Hsing Y."/>
            <person name="Raghuvanshi S."/>
            <person name="Mohanty A."/>
            <person name="Bharti A.K."/>
            <person name="Gaur A."/>
            <person name="Gupta V."/>
            <person name="Kumar D."/>
            <person name="Ravi V."/>
            <person name="Vij S."/>
            <person name="Kapur A."/>
            <person name="Khurana P."/>
            <person name="Khurana P."/>
            <person name="Khurana J.P."/>
            <person name="Tyagi A.K."/>
            <person name="Gaikwad K."/>
            <person name="Singh A."/>
            <person name="Dalal V."/>
            <person name="Srivastava S."/>
            <person name="Dixit A."/>
            <person name="Pal A.K."/>
            <person name="Ghazi I.A."/>
            <person name="Yadav M."/>
            <person name="Pandit A."/>
            <person name="Bhargava A."/>
            <person name="Sureshbabu K."/>
            <person name="Batra K."/>
            <person name="Sharma T.R."/>
            <person name="Mohapatra T."/>
            <person name="Singh N.K."/>
            <person name="Messing J."/>
            <person name="Nelson A.B."/>
            <person name="Fuks G."/>
            <person name="Kavchok S."/>
            <person name="Keizer G."/>
            <person name="Linton E."/>
            <person name="Llaca V."/>
            <person name="Song R."/>
            <person name="Tanyolac B."/>
            <person name="Young S."/>
            <person name="Ho-Il K."/>
            <person name="Hahn J.H."/>
            <person name="Sangsakoo G."/>
            <person name="Vanavichit A."/>
            <person name="de Mattos Luiz.A.T."/>
            <person name="Zimmer P.D."/>
            <person name="Malone G."/>
            <person name="Dellagostin O."/>
            <person name="de Oliveira A.C."/>
            <person name="Bevan M."/>
            <person name="Bancroft I."/>
            <person name="Minx P."/>
            <person name="Cordum H."/>
            <person name="Wilson R."/>
            <person name="Cheng Z."/>
            <person name="Jin W."/>
            <person name="Jiang J."/>
            <person name="Leong S.A."/>
            <person name="Iwama H."/>
            <person name="Gojobori T."/>
            <person name="Itoh T."/>
            <person name="Niimura Y."/>
            <person name="Fujii Y."/>
            <person name="Habara T."/>
            <person name="Sakai H."/>
            <person name="Sato Y."/>
            <person name="Wilson G."/>
            <person name="Kumar K."/>
            <person name="McCouch S."/>
            <person name="Juretic N."/>
            <person name="Hoen D."/>
            <person name="Wright S."/>
            <person name="Bruskiewich R."/>
            <person name="Bureau T."/>
            <person name="Miyao A."/>
            <person name="Hirochika H."/>
            <person name="Nishikawa T."/>
            <person name="Kadowaki K."/>
            <person name="Sugiura M."/>
            <person name="Burr B."/>
            <person name="Sasaki T."/>
        </authorList>
    </citation>
    <scope>NUCLEOTIDE SEQUENCE [LARGE SCALE GENOMIC DNA]</scope>
    <source>
        <strain evidence="2">cv. Nipponbare</strain>
    </source>
</reference>
<dbReference type="EMBL" id="AP014958">
    <property type="protein sequence ID" value="BAS77010.1"/>
    <property type="molecule type" value="Genomic_DNA"/>
</dbReference>
<reference evidence="1 2" key="3">
    <citation type="journal article" date="2013" name="Rice">
        <title>Improvement of the Oryza sativa Nipponbare reference genome using next generation sequence and optical map data.</title>
        <authorList>
            <person name="Kawahara Y."/>
            <person name="de la Bastide M."/>
            <person name="Hamilton J.P."/>
            <person name="Kanamori H."/>
            <person name="McCombie W.R."/>
            <person name="Ouyang S."/>
            <person name="Schwartz D.C."/>
            <person name="Tanaka T."/>
            <person name="Wu J."/>
            <person name="Zhou S."/>
            <person name="Childs K.L."/>
            <person name="Davidson R.M."/>
            <person name="Lin H."/>
            <person name="Quesada-Ocampo L."/>
            <person name="Vaillancourt B."/>
            <person name="Sakai H."/>
            <person name="Lee S.S."/>
            <person name="Kim J."/>
            <person name="Numa H."/>
            <person name="Itoh T."/>
            <person name="Buell C.R."/>
            <person name="Matsumoto T."/>
        </authorList>
    </citation>
    <scope>NUCLEOTIDE SEQUENCE [LARGE SCALE GENOMIC DNA]</scope>
    <source>
        <strain evidence="2">cv. Nipponbare</strain>
    </source>
</reference>
<protein>
    <submittedName>
        <fullName evidence="1">Os02g0151350 protein</fullName>
    </submittedName>
</protein>
<evidence type="ECO:0000313" key="1">
    <source>
        <dbReference type="EMBL" id="BAS77010.1"/>
    </source>
</evidence>
<dbReference type="Proteomes" id="UP000059680">
    <property type="component" value="Chromosome 2"/>
</dbReference>
<dbReference type="PaxDb" id="39947-A0A0P0VEY4"/>
<keyword evidence="2" id="KW-1185">Reference proteome</keyword>
<dbReference type="Gramene" id="Os02t0151350-00">
    <property type="protein sequence ID" value="Os02t0151350-00"/>
    <property type="gene ID" value="Os02g0151350"/>
</dbReference>
<accession>A0A0P0VEY4</accession>
<organism evidence="1 2">
    <name type="scientific">Oryza sativa subsp. japonica</name>
    <name type="common">Rice</name>
    <dbReference type="NCBI Taxonomy" id="39947"/>
    <lineage>
        <taxon>Eukaryota</taxon>
        <taxon>Viridiplantae</taxon>
        <taxon>Streptophyta</taxon>
        <taxon>Embryophyta</taxon>
        <taxon>Tracheophyta</taxon>
        <taxon>Spermatophyta</taxon>
        <taxon>Magnoliopsida</taxon>
        <taxon>Liliopsida</taxon>
        <taxon>Poales</taxon>
        <taxon>Poaceae</taxon>
        <taxon>BOP clade</taxon>
        <taxon>Oryzoideae</taxon>
        <taxon>Oryzeae</taxon>
        <taxon>Oryzinae</taxon>
        <taxon>Oryza</taxon>
        <taxon>Oryza sativa</taxon>
    </lineage>
</organism>
<feature type="non-terminal residue" evidence="1">
    <location>
        <position position="1"/>
    </location>
</feature>
<reference evidence="1 2" key="2">
    <citation type="journal article" date="2013" name="Plant Cell Physiol.">
        <title>Rice Annotation Project Database (RAP-DB): an integrative and interactive database for rice genomics.</title>
        <authorList>
            <person name="Sakai H."/>
            <person name="Lee S.S."/>
            <person name="Tanaka T."/>
            <person name="Numa H."/>
            <person name="Kim J."/>
            <person name="Kawahara Y."/>
            <person name="Wakimoto H."/>
            <person name="Yang C.C."/>
            <person name="Iwamoto M."/>
            <person name="Abe T."/>
            <person name="Yamada Y."/>
            <person name="Muto A."/>
            <person name="Inokuchi H."/>
            <person name="Ikemura T."/>
            <person name="Matsumoto T."/>
            <person name="Sasaki T."/>
            <person name="Itoh T."/>
        </authorList>
    </citation>
    <scope>NUCLEOTIDE SEQUENCE [LARGE SCALE GENOMIC DNA]</scope>
    <source>
        <strain evidence="2">cv. Nipponbare</strain>
    </source>
</reference>
<dbReference type="AlphaFoldDB" id="A0A0P0VEY4"/>
<sequence>QIILRHRRRRRRRRVFPAPPPLELHEPGEDADHGRRVVRAGLRLHVRAAVVGEHVVAVGPADDGADEVVRVLRRRAVPRVEPLEAPDEVAVARVRRARRRAVVHPPRVRLAVPDEVARRHRVRPQYVIRLRPRELQHLAGVRRRRSGLVGGGVGVRAEEGEGEVGEDVGVDGEEEGGVGDVLEVVPRADEEEARRSAAGVVGGAAGVAAHAGAHVVLRL</sequence>
<evidence type="ECO:0000313" key="2">
    <source>
        <dbReference type="Proteomes" id="UP000059680"/>
    </source>
</evidence>
<proteinExistence type="predicted"/>
<gene>
    <name evidence="1" type="ordered locus">Os02g0151350</name>
    <name evidence="1" type="ORF">OSNPB_020151350</name>
</gene>